<dbReference type="GeneID" id="5023068"/>
<dbReference type="OrthoDB" id="411811at2759"/>
<feature type="transmembrane region" description="Helical" evidence="1">
    <location>
        <begin position="1324"/>
        <end position="1348"/>
    </location>
</feature>
<feature type="transmembrane region" description="Helical" evidence="1">
    <location>
        <begin position="1433"/>
        <end position="1451"/>
    </location>
</feature>
<name>A0CGG9_PARTE</name>
<organism evidence="2 3">
    <name type="scientific">Paramecium tetraurelia</name>
    <dbReference type="NCBI Taxonomy" id="5888"/>
    <lineage>
        <taxon>Eukaryota</taxon>
        <taxon>Sar</taxon>
        <taxon>Alveolata</taxon>
        <taxon>Ciliophora</taxon>
        <taxon>Intramacronucleata</taxon>
        <taxon>Oligohymenophorea</taxon>
        <taxon>Peniculida</taxon>
        <taxon>Parameciidae</taxon>
        <taxon>Paramecium</taxon>
    </lineage>
</organism>
<dbReference type="RefSeq" id="XP_001437283.1">
    <property type="nucleotide sequence ID" value="XM_001437246.1"/>
</dbReference>
<proteinExistence type="predicted"/>
<evidence type="ECO:0000256" key="1">
    <source>
        <dbReference type="SAM" id="Phobius"/>
    </source>
</evidence>
<keyword evidence="1" id="KW-0812">Transmembrane</keyword>
<evidence type="ECO:0008006" key="4">
    <source>
        <dbReference type="Google" id="ProtNLM"/>
    </source>
</evidence>
<keyword evidence="3" id="KW-1185">Reference proteome</keyword>
<evidence type="ECO:0000313" key="3">
    <source>
        <dbReference type="Proteomes" id="UP000000600"/>
    </source>
</evidence>
<dbReference type="OMA" id="YEWISIN"/>
<feature type="transmembrane region" description="Helical" evidence="1">
    <location>
        <begin position="1386"/>
        <end position="1412"/>
    </location>
</feature>
<sequence length="1613" mass="188007">MTENIIYFTEVLNDTIKYEIALINLEAQVINLSQIFLLRGFGISELRIINSQDLLIRNIEVLLSEKYSIKGIHKHLDCWINYVKQDFYTIFLIIYNAIQTQIESMIMRYLVVINEPLIYYESISTSILERDENISIYNSKIHNNLQIFIGKYENSPIFEIHSKQNVSIYIEEIVFHRNILTSYQQEDSYISSSLIYFDCLISKVVLHKVVFETNTIINSVNTLVFINSQSVNFDDVVFNNSCQFDYNLIKPYLQWGYDLESKIYLEDVKLSFQQKCLVGNAILQSSKILINNLTSNNSFGQLSGSLQINVQSSGSVLIDQSHFENIFMASSKQYDSIQQGGTIFIESQSSIIIKIVNSVFSAINSYISAGMLYLNDNQNSIKLQLGNLTLNNCYSLKGAILYRQISSYNLTNQKFRLQGISIQDTYQGFLNYQNSANYYYYAVKLLKNYLLSERTKVYLIAGNIQMDNIKIQQIYYESLIIGTNLLKFFFSSSIIQGGILPINGLIKLENQGYENECVIRQVLISNLTSNLDSIKVDYPVQIDSTKFIEQQQVCLTKFNNDYAPVNLKSFHSPDHYYNNTLTLLNELNLYYQKQLIMPIFLLTNITNLVQFKFIELYIFDIICQACSLSLLYLHQNEERAMENKIALLEFQNNFCGSLSCFIIADNILSISDVNIYKRLLYSEQESEKLIQYVKYDVELMDFKCQNNSAVYGTCVFIKNQNIQIKNSLLMNNYAKMAGGAIYFEGRNKLFTLLSSKVSENQALYGGGIFTQNLSQSNYSKMGSIVNNNKGTKYGNDQSTNPTHISITLNNYESIFFTNVKMNDSNTVIEEVLVQNKYLYKNKYLNVIYLPNGQKISEYKQFDITNRSYHSKNLTFRIVLLNEFREIYNNLSNSKCNLKSRKYNLGLSEVQQEQFSEDFTNKIEIPYNRETNDYNLDDLILLFNTFQQDDLILQIEIKCDRILIPIFNQQFPYEILNYHNNYSLHLNIKTYPCQYGEIINKTYGTCEVCDYQNNFYQLELNQEKCNLLDEISIKEITSNQLNLYPGYWRAYFDTNQVEYCYNLPESCLGGWKEGDYSCITGHIGALCEQCDISDIRGDGMYSISGPYQCGRCTEQYINLFSILGISIWYSQRKYFRTLLTILMSTKSTVTIVINKLLAVKLQKAGLILVSQPLNEELLGKILTNYLQIIMTLTTFRLSFPDELNYAINSTGNPIKTVSYSLDCFLIYLNSIIELHYLRMLWQLLMPIIYVLLFLGGYGLCILLKRCKYHSTVLFTTLINMFIILQPSLIEGFIKLMSYRAISGYEWISINVAYRYDTESHFNWILCFCFPFFILIAFVIPLAFFMILFYNRNDLDSNETRMNWGFLYNEYKKSGYFWEIVKLVEKELIIIVLALYETKIIIKASLIYIIIFIYQQLTIKYQPYESKVLNQLDNIMTQVCGFSVVLGIGIHVSQQNQEIVYPLYIILICINLYFMILMIKTLLKAYFIEMGNQILMRCQKFKKFLKFDCIQKWRFFENKEEKRKRIQIKFNKIKKQILSVSRIIQQGKKETELSIFENKTHFKQEQEKIEKGINSIMQKQQISSISRDIEITLASCKSGKANQKLFSKVFPESQQ</sequence>
<gene>
    <name evidence="2" type="ORF">GSPATT00007326001</name>
</gene>
<feature type="transmembrane region" description="Helical" evidence="1">
    <location>
        <begin position="1242"/>
        <end position="1262"/>
    </location>
</feature>
<dbReference type="EMBL" id="CT868074">
    <property type="protein sequence ID" value="CAK69886.1"/>
    <property type="molecule type" value="Genomic_DNA"/>
</dbReference>
<keyword evidence="1" id="KW-1133">Transmembrane helix</keyword>
<dbReference type="HOGENOM" id="CLU_252122_0_0_1"/>
<feature type="transmembrane region" description="Helical" evidence="1">
    <location>
        <begin position="1269"/>
        <end position="1288"/>
    </location>
</feature>
<protein>
    <recommendedName>
        <fullName evidence="4">Transmembrane protein</fullName>
    </recommendedName>
</protein>
<dbReference type="eggNOG" id="KOG3525">
    <property type="taxonomic scope" value="Eukaryota"/>
</dbReference>
<dbReference type="Proteomes" id="UP000000600">
    <property type="component" value="Unassembled WGS sequence"/>
</dbReference>
<dbReference type="KEGG" id="ptm:GSPATT00007326001"/>
<reference evidence="2 3" key="1">
    <citation type="journal article" date="2006" name="Nature">
        <title>Global trends of whole-genome duplications revealed by the ciliate Paramecium tetraurelia.</title>
        <authorList>
            <consortium name="Genoscope"/>
            <person name="Aury J.-M."/>
            <person name="Jaillon O."/>
            <person name="Duret L."/>
            <person name="Noel B."/>
            <person name="Jubin C."/>
            <person name="Porcel B.M."/>
            <person name="Segurens B."/>
            <person name="Daubin V."/>
            <person name="Anthouard V."/>
            <person name="Aiach N."/>
            <person name="Arnaiz O."/>
            <person name="Billaut A."/>
            <person name="Beisson J."/>
            <person name="Blanc I."/>
            <person name="Bouhouche K."/>
            <person name="Camara F."/>
            <person name="Duharcourt S."/>
            <person name="Guigo R."/>
            <person name="Gogendeau D."/>
            <person name="Katinka M."/>
            <person name="Keller A.-M."/>
            <person name="Kissmehl R."/>
            <person name="Klotz C."/>
            <person name="Koll F."/>
            <person name="Le Moue A."/>
            <person name="Lepere C."/>
            <person name="Malinsky S."/>
            <person name="Nowacki M."/>
            <person name="Nowak J.K."/>
            <person name="Plattner H."/>
            <person name="Poulain J."/>
            <person name="Ruiz F."/>
            <person name="Serrano V."/>
            <person name="Zagulski M."/>
            <person name="Dessen P."/>
            <person name="Betermier M."/>
            <person name="Weissenbach J."/>
            <person name="Scarpelli C."/>
            <person name="Schachter V."/>
            <person name="Sperling L."/>
            <person name="Meyer E."/>
            <person name="Cohen J."/>
            <person name="Wincker P."/>
        </authorList>
    </citation>
    <scope>NUCLEOTIDE SEQUENCE [LARGE SCALE GENOMIC DNA]</scope>
    <source>
        <strain evidence="2 3">Stock d4-2</strain>
    </source>
</reference>
<dbReference type="PANTHER" id="PTHR11319">
    <property type="entry name" value="G PROTEIN-COUPLED RECEPTOR-RELATED"/>
    <property type="match status" value="1"/>
</dbReference>
<evidence type="ECO:0000313" key="2">
    <source>
        <dbReference type="EMBL" id="CAK69886.1"/>
    </source>
</evidence>
<dbReference type="InParanoid" id="A0CGG9"/>
<accession>A0CGG9</accession>
<feature type="transmembrane region" description="Helical" evidence="1">
    <location>
        <begin position="1457"/>
        <end position="1477"/>
    </location>
</feature>
<dbReference type="PANTHER" id="PTHR11319:SF35">
    <property type="entry name" value="OUTER MEMBRANE PROTEIN PMPC-RELATED"/>
    <property type="match status" value="1"/>
</dbReference>
<keyword evidence="1" id="KW-0472">Membrane</keyword>